<proteinExistence type="predicted"/>
<keyword evidence="2" id="KW-0378">Hydrolase</keyword>
<dbReference type="Gene3D" id="3.90.75.20">
    <property type="match status" value="1"/>
</dbReference>
<evidence type="ECO:0000313" key="3">
    <source>
        <dbReference type="Proteomes" id="UP000294134"/>
    </source>
</evidence>
<dbReference type="Pfam" id="PF13392">
    <property type="entry name" value="HNH_3"/>
    <property type="match status" value="1"/>
</dbReference>
<evidence type="ECO:0000313" key="2">
    <source>
        <dbReference type="EMBL" id="QBJ02936.1"/>
    </source>
</evidence>
<keyword evidence="2" id="KW-0540">Nuclease</keyword>
<keyword evidence="2" id="KW-0255">Endonuclease</keyword>
<gene>
    <name evidence="2" type="ORF">PSA21_414</name>
</gene>
<name>A0A481W510_9CAUD</name>
<sequence>MEKIKQKVINGYIALHLPDHLHALMNPKMYGWVYEHRVVAEEFMGRPLAKDEEVHHLDENKMNNHPENLLVLTQSQHQKLHGWMRRMGIDPKQYPTKLCEQCQCVLSKDLDVYCSSECSALGRRKVERPDKEQLEADMLIMSMVKVGEKYGVSDNSVRKWCKQYGIEIKPRFTRFTASGGVSVSVQTQ</sequence>
<feature type="domain" description="HNH nuclease" evidence="1">
    <location>
        <begin position="34"/>
        <end position="78"/>
    </location>
</feature>
<accession>A0A481W510</accession>
<evidence type="ECO:0000259" key="1">
    <source>
        <dbReference type="Pfam" id="PF13392"/>
    </source>
</evidence>
<dbReference type="InterPro" id="IPR003615">
    <property type="entry name" value="HNH_nuc"/>
</dbReference>
<dbReference type="GO" id="GO:0004519">
    <property type="term" value="F:endonuclease activity"/>
    <property type="evidence" value="ECO:0007669"/>
    <property type="project" value="UniProtKB-KW"/>
</dbReference>
<dbReference type="InterPro" id="IPR044925">
    <property type="entry name" value="His-Me_finger_sf"/>
</dbReference>
<dbReference type="Proteomes" id="UP000294134">
    <property type="component" value="Segment"/>
</dbReference>
<reference evidence="2 3" key="1">
    <citation type="submission" date="2019-02" db="EMBL/GenBank/DDBJ databases">
        <authorList>
            <person name="Frampton R.A."/>
            <person name="Wojtus J.K."/>
            <person name="Fineran P.C."/>
            <person name="Hendrickson H.L."/>
        </authorList>
    </citation>
    <scope>NUCLEOTIDE SEQUENCE [LARGE SCALE GENOMIC DNA]</scope>
</reference>
<protein>
    <submittedName>
        <fullName evidence="2">HNH endonuclease</fullName>
    </submittedName>
</protein>
<keyword evidence="3" id="KW-1185">Reference proteome</keyword>
<dbReference type="SUPFAM" id="SSF54060">
    <property type="entry name" value="His-Me finger endonucleases"/>
    <property type="match status" value="1"/>
</dbReference>
<dbReference type="EMBL" id="MK552327">
    <property type="protein sequence ID" value="QBJ02936.1"/>
    <property type="molecule type" value="Genomic_DNA"/>
</dbReference>
<organism evidence="2 3">
    <name type="scientific">Pseudomonas phage Psa21</name>
    <dbReference type="NCBI Taxonomy" id="2530023"/>
    <lineage>
        <taxon>Viruses</taxon>
        <taxon>Duplodnaviria</taxon>
        <taxon>Heunggongvirae</taxon>
        <taxon>Uroviricota</taxon>
        <taxon>Caudoviricetes</taxon>
        <taxon>Chimalliviridae</taxon>
        <taxon>Tepukevirus</taxon>
        <taxon>Tepukevirus Psa21</taxon>
    </lineage>
</organism>